<name>A0A1E3W1T6_9HYPH</name>
<organism evidence="3 4">
    <name type="scientific">Methyloceanibacter superfactus</name>
    <dbReference type="NCBI Taxonomy" id="1774969"/>
    <lineage>
        <taxon>Bacteria</taxon>
        <taxon>Pseudomonadati</taxon>
        <taxon>Pseudomonadota</taxon>
        <taxon>Alphaproteobacteria</taxon>
        <taxon>Hyphomicrobiales</taxon>
        <taxon>Hyphomicrobiaceae</taxon>
        <taxon>Methyloceanibacter</taxon>
    </lineage>
</organism>
<feature type="compositionally biased region" description="Pro residues" evidence="1">
    <location>
        <begin position="86"/>
        <end position="95"/>
    </location>
</feature>
<dbReference type="Pfam" id="PF00656">
    <property type="entry name" value="Peptidase_C14"/>
    <property type="match status" value="1"/>
</dbReference>
<feature type="region of interest" description="Disordered" evidence="1">
    <location>
        <begin position="84"/>
        <end position="127"/>
    </location>
</feature>
<dbReference type="AlphaFoldDB" id="A0A1E3W1T6"/>
<accession>A0A1E3W1T6</accession>
<dbReference type="Gene3D" id="3.40.50.1460">
    <property type="match status" value="1"/>
</dbReference>
<dbReference type="InterPro" id="IPR011600">
    <property type="entry name" value="Pept_C14_caspase"/>
</dbReference>
<proteinExistence type="predicted"/>
<dbReference type="Proteomes" id="UP000094472">
    <property type="component" value="Unassembled WGS sequence"/>
</dbReference>
<dbReference type="EMBL" id="LPWF01000016">
    <property type="protein sequence ID" value="ODR99713.1"/>
    <property type="molecule type" value="Genomic_DNA"/>
</dbReference>
<comment type="caution">
    <text evidence="3">The sequence shown here is derived from an EMBL/GenBank/DDBJ whole genome shotgun (WGS) entry which is preliminary data.</text>
</comment>
<dbReference type="STRING" id="1774969.AUC69_08865"/>
<evidence type="ECO:0000313" key="4">
    <source>
        <dbReference type="Proteomes" id="UP000094472"/>
    </source>
</evidence>
<evidence type="ECO:0000259" key="2">
    <source>
        <dbReference type="Pfam" id="PF00656"/>
    </source>
</evidence>
<gene>
    <name evidence="3" type="ORF">AUC69_08865</name>
</gene>
<feature type="compositionally biased region" description="Low complexity" evidence="1">
    <location>
        <begin position="99"/>
        <end position="115"/>
    </location>
</feature>
<dbReference type="SUPFAM" id="SSF52129">
    <property type="entry name" value="Caspase-like"/>
    <property type="match status" value="1"/>
</dbReference>
<protein>
    <recommendedName>
        <fullName evidence="2">Peptidase C14 caspase domain-containing protein</fullName>
    </recommendedName>
</protein>
<keyword evidence="4" id="KW-1185">Reference proteome</keyword>
<reference evidence="3 4" key="1">
    <citation type="journal article" date="2016" name="Environ. Microbiol.">
        <title>New Methyloceanibacter diversity from North Sea sediments includes methanotroph containing solely the soluble methane monooxygenase.</title>
        <authorList>
            <person name="Vekeman B."/>
            <person name="Kerckhof F.M."/>
            <person name="Cremers G."/>
            <person name="de Vos P."/>
            <person name="Vandamme P."/>
            <person name="Boon N."/>
            <person name="Op den Camp H.J."/>
            <person name="Heylen K."/>
        </authorList>
    </citation>
    <scope>NUCLEOTIDE SEQUENCE [LARGE SCALE GENOMIC DNA]</scope>
    <source>
        <strain evidence="3 4">R-67175</strain>
    </source>
</reference>
<dbReference type="GO" id="GO:0004197">
    <property type="term" value="F:cysteine-type endopeptidase activity"/>
    <property type="evidence" value="ECO:0007669"/>
    <property type="project" value="InterPro"/>
</dbReference>
<feature type="domain" description="Peptidase C14 caspase" evidence="2">
    <location>
        <begin position="275"/>
        <end position="421"/>
    </location>
</feature>
<evidence type="ECO:0000313" key="3">
    <source>
        <dbReference type="EMBL" id="ODR99713.1"/>
    </source>
</evidence>
<dbReference type="InterPro" id="IPR029030">
    <property type="entry name" value="Caspase-like_dom_sf"/>
</dbReference>
<dbReference type="GO" id="GO:0006508">
    <property type="term" value="P:proteolysis"/>
    <property type="evidence" value="ECO:0007669"/>
    <property type="project" value="InterPro"/>
</dbReference>
<evidence type="ECO:0000256" key="1">
    <source>
        <dbReference type="SAM" id="MobiDB-lite"/>
    </source>
</evidence>
<sequence length="499" mass="53824">MVTPEVEATAAAEPKDKKAEATAWVQRCFSQLGYYKGPIDGKANDETWTAHWYFKNEHGMKAYGDFLAEPVQKKLRALCKDLPVAKPEPPAPPPEAVEAEAAGAEAAEPATGPDAPEADTTEASETGVTAALAPPAESAPPIEEEAPVPLTRLEIDCLPEDLIGILRKAHGDSVRARACASGCLPSPDGLNQIQLDDLQSRYGVVWCRNCVQIEGHLSLADVRKIESEGHFDLCTMPPRHLPRPGSGNGNVVKSFTRIRELYRALPAAAESPGDIAVIIGNSAYENLPTAETARNDAGAMYFFLTEHLGYRQDNIIDVRNAKRADLERLFGPVPGSDGELARLVRAQPGGRVIVYYSGLGATNSSHSDNYLLPVDAEPYREERGGYPLSTLYDNLAKLNAKSVLLLLESEYGRDHGSYVLPPNLPETTSSVLPPAPLSTVTVLAAADRGQRTLIDTSYDIGLFTRYLIEGLAGSADLYPVATAMAWSIALRSTLTPLPW</sequence>